<protein>
    <submittedName>
        <fullName evidence="2">Putative glycosyl hydrolase</fullName>
    </submittedName>
</protein>
<organism evidence="2 3">
    <name type="scientific">Escherichia coli</name>
    <dbReference type="NCBI Taxonomy" id="562"/>
    <lineage>
        <taxon>Bacteria</taxon>
        <taxon>Pseudomonadati</taxon>
        <taxon>Pseudomonadota</taxon>
        <taxon>Gammaproteobacteria</taxon>
        <taxon>Enterobacterales</taxon>
        <taxon>Enterobacteriaceae</taxon>
        <taxon>Escherichia</taxon>
    </lineage>
</organism>
<feature type="domain" description="Glycoside hydrolase family 31 N-terminal" evidence="1">
    <location>
        <begin position="91"/>
        <end position="152"/>
    </location>
</feature>
<keyword evidence="2" id="KW-0378">Hydrolase</keyword>
<dbReference type="Proteomes" id="UP000254052">
    <property type="component" value="Unassembled WGS sequence"/>
</dbReference>
<gene>
    <name evidence="2" type="ORF">NCTC9962_03454</name>
</gene>
<dbReference type="Pfam" id="PF13802">
    <property type="entry name" value="Gal_mutarotas_2"/>
    <property type="match status" value="1"/>
</dbReference>
<name>A0A377B645_ECOLX</name>
<dbReference type="Gene3D" id="2.60.40.1760">
    <property type="entry name" value="glycosyl hydrolase (family 31)"/>
    <property type="match status" value="1"/>
</dbReference>
<evidence type="ECO:0000259" key="1">
    <source>
        <dbReference type="Pfam" id="PF13802"/>
    </source>
</evidence>
<dbReference type="InterPro" id="IPR052990">
    <property type="entry name" value="Sulfoquinovosidase_GH31"/>
</dbReference>
<dbReference type="EMBL" id="UGED01000008">
    <property type="protein sequence ID" value="STL47934.1"/>
    <property type="molecule type" value="Genomic_DNA"/>
</dbReference>
<dbReference type="SUPFAM" id="SSF74650">
    <property type="entry name" value="Galactose mutarotase-like"/>
    <property type="match status" value="1"/>
</dbReference>
<dbReference type="GO" id="GO:0005975">
    <property type="term" value="P:carbohydrate metabolic process"/>
    <property type="evidence" value="ECO:0007669"/>
    <property type="project" value="InterPro"/>
</dbReference>
<dbReference type="GO" id="GO:0030246">
    <property type="term" value="F:carbohydrate binding"/>
    <property type="evidence" value="ECO:0007669"/>
    <property type="project" value="InterPro"/>
</dbReference>
<dbReference type="PANTHER" id="PTHR46959">
    <property type="entry name" value="SULFOQUINOVOSIDASE"/>
    <property type="match status" value="1"/>
</dbReference>
<dbReference type="InterPro" id="IPR025887">
    <property type="entry name" value="Glyco_hydro_31_N_dom"/>
</dbReference>
<dbReference type="GO" id="GO:0016787">
    <property type="term" value="F:hydrolase activity"/>
    <property type="evidence" value="ECO:0007669"/>
    <property type="project" value="UniProtKB-KW"/>
</dbReference>
<reference evidence="2 3" key="1">
    <citation type="submission" date="2018-06" db="EMBL/GenBank/DDBJ databases">
        <authorList>
            <consortium name="Pathogen Informatics"/>
            <person name="Doyle S."/>
        </authorList>
    </citation>
    <scope>NUCLEOTIDE SEQUENCE [LARGE SCALE GENOMIC DNA]</scope>
    <source>
        <strain evidence="2 3">NCTC9962</strain>
    </source>
</reference>
<accession>A0A377B645</accession>
<dbReference type="InterPro" id="IPR011013">
    <property type="entry name" value="Gal_mutarotase_sf_dom"/>
</dbReference>
<sequence length="202" mass="22741">MDTPRPQLPDFQFHQNNDSFTLHFQQRLILTHSKDNPCLWIGSGIADIDMFRGNFSIKDKLQEKIALTDAIVSQSPDGWLIHFSRGSDISATLNISADDQGRLLLELQNDNLNHNRIWLRLAAQPEDHIYGCGEQFSYFDLRGKPFPLWTSDKALVAINKPMSPGRPTAKKMRAATITGLSSHSLRLSARRSITAMLITVAI</sequence>
<dbReference type="AlphaFoldDB" id="A0A377B645"/>
<dbReference type="PANTHER" id="PTHR46959:SF2">
    <property type="entry name" value="SULFOQUINOVOSIDASE"/>
    <property type="match status" value="1"/>
</dbReference>
<evidence type="ECO:0000313" key="2">
    <source>
        <dbReference type="EMBL" id="STL47934.1"/>
    </source>
</evidence>
<dbReference type="CDD" id="cd14752">
    <property type="entry name" value="GH31_N"/>
    <property type="match status" value="1"/>
</dbReference>
<evidence type="ECO:0000313" key="3">
    <source>
        <dbReference type="Proteomes" id="UP000254052"/>
    </source>
</evidence>
<proteinExistence type="predicted"/>